<reference evidence="1" key="1">
    <citation type="submission" date="2021-06" db="EMBL/GenBank/DDBJ databases">
        <authorList>
            <person name="Kallberg Y."/>
            <person name="Tangrot J."/>
            <person name="Rosling A."/>
        </authorList>
    </citation>
    <scope>NUCLEOTIDE SEQUENCE</scope>
    <source>
        <strain evidence="1">AU212A</strain>
    </source>
</reference>
<dbReference type="Proteomes" id="UP000789860">
    <property type="component" value="Unassembled WGS sequence"/>
</dbReference>
<protein>
    <submittedName>
        <fullName evidence="1">2586_t:CDS:1</fullName>
    </submittedName>
</protein>
<gene>
    <name evidence="1" type="ORF">SCALOS_LOCUS3154</name>
</gene>
<evidence type="ECO:0000313" key="2">
    <source>
        <dbReference type="Proteomes" id="UP000789860"/>
    </source>
</evidence>
<accession>A0ACA9L0E5</accession>
<evidence type="ECO:0000313" key="1">
    <source>
        <dbReference type="EMBL" id="CAG8498970.1"/>
    </source>
</evidence>
<feature type="non-terminal residue" evidence="1">
    <location>
        <position position="69"/>
    </location>
</feature>
<name>A0ACA9L0E5_9GLOM</name>
<dbReference type="EMBL" id="CAJVPM010003268">
    <property type="protein sequence ID" value="CAG8498970.1"/>
    <property type="molecule type" value="Genomic_DNA"/>
</dbReference>
<keyword evidence="2" id="KW-1185">Reference proteome</keyword>
<proteinExistence type="predicted"/>
<organism evidence="1 2">
    <name type="scientific">Scutellospora calospora</name>
    <dbReference type="NCBI Taxonomy" id="85575"/>
    <lineage>
        <taxon>Eukaryota</taxon>
        <taxon>Fungi</taxon>
        <taxon>Fungi incertae sedis</taxon>
        <taxon>Mucoromycota</taxon>
        <taxon>Glomeromycotina</taxon>
        <taxon>Glomeromycetes</taxon>
        <taxon>Diversisporales</taxon>
        <taxon>Gigasporaceae</taxon>
        <taxon>Scutellospora</taxon>
    </lineage>
</organism>
<comment type="caution">
    <text evidence="1">The sequence shown here is derived from an EMBL/GenBank/DDBJ whole genome shotgun (WGS) entry which is preliminary data.</text>
</comment>
<sequence>MECYTPIVERVQEHSSSEKIGTLSTSTDDVDELRIQKIKQELREEVHKTIKNELEFLSHYLQDVDKHQV</sequence>